<evidence type="ECO:0000256" key="1">
    <source>
        <dbReference type="PROSITE-ProRule" id="PRU00047"/>
    </source>
</evidence>
<dbReference type="PANTHER" id="PTHR15838">
    <property type="entry name" value="NUCLEOLAR PROTEIN OF 40 KDA"/>
    <property type="match status" value="1"/>
</dbReference>
<dbReference type="PROSITE" id="PS50126">
    <property type="entry name" value="S1"/>
    <property type="match status" value="1"/>
</dbReference>
<feature type="compositionally biased region" description="Basic and acidic residues" evidence="2">
    <location>
        <begin position="214"/>
        <end position="249"/>
    </location>
</feature>
<dbReference type="Pfam" id="PF00098">
    <property type="entry name" value="zf-CCHC"/>
    <property type="match status" value="1"/>
</dbReference>
<dbReference type="GO" id="GO:0008270">
    <property type="term" value="F:zinc ion binding"/>
    <property type="evidence" value="ECO:0007669"/>
    <property type="project" value="UniProtKB-KW"/>
</dbReference>
<keyword evidence="1" id="KW-0479">Metal-binding</keyword>
<dbReference type="PROSITE" id="PS50158">
    <property type="entry name" value="ZF_CCHC"/>
    <property type="match status" value="1"/>
</dbReference>
<feature type="domain" description="S1 motif" evidence="3">
    <location>
        <begin position="41"/>
        <end position="109"/>
    </location>
</feature>
<feature type="compositionally biased region" description="Basic residues" evidence="2">
    <location>
        <begin position="204"/>
        <end position="213"/>
    </location>
</feature>
<evidence type="ECO:0000313" key="5">
    <source>
        <dbReference type="EMBL" id="KAF9541390.1"/>
    </source>
</evidence>
<evidence type="ECO:0000259" key="3">
    <source>
        <dbReference type="PROSITE" id="PS50126"/>
    </source>
</evidence>
<dbReference type="AlphaFoldDB" id="A0A9P6K192"/>
<dbReference type="EMBL" id="JAAAXW010000168">
    <property type="protein sequence ID" value="KAF9541390.1"/>
    <property type="molecule type" value="Genomic_DNA"/>
</dbReference>
<dbReference type="Gene3D" id="2.40.50.140">
    <property type="entry name" value="Nucleic acid-binding proteins"/>
    <property type="match status" value="1"/>
</dbReference>
<dbReference type="Proteomes" id="UP000723463">
    <property type="component" value="Unassembled WGS sequence"/>
</dbReference>
<gene>
    <name evidence="5" type="primary">ZCCHC17</name>
    <name evidence="5" type="ORF">EC957_003120</name>
</gene>
<dbReference type="InterPro" id="IPR001878">
    <property type="entry name" value="Znf_CCHC"/>
</dbReference>
<name>A0A9P6K192_9FUNG</name>
<keyword evidence="1" id="KW-0862">Zinc</keyword>
<dbReference type="GO" id="GO:0003723">
    <property type="term" value="F:RNA binding"/>
    <property type="evidence" value="ECO:0007669"/>
    <property type="project" value="TreeGrafter"/>
</dbReference>
<feature type="compositionally biased region" description="Basic residues" evidence="2">
    <location>
        <begin position="326"/>
        <end position="338"/>
    </location>
</feature>
<reference evidence="5" key="1">
    <citation type="journal article" date="2020" name="Fungal Divers.">
        <title>Resolving the Mortierellaceae phylogeny through synthesis of multi-gene phylogenetics and phylogenomics.</title>
        <authorList>
            <person name="Vandepol N."/>
            <person name="Liber J."/>
            <person name="Desiro A."/>
            <person name="Na H."/>
            <person name="Kennedy M."/>
            <person name="Barry K."/>
            <person name="Grigoriev I.V."/>
            <person name="Miller A.N."/>
            <person name="O'Donnell K."/>
            <person name="Stajich J.E."/>
            <person name="Bonito G."/>
        </authorList>
    </citation>
    <scope>NUCLEOTIDE SEQUENCE</scope>
    <source>
        <strain evidence="5">NRRL 2591</strain>
    </source>
</reference>
<keyword evidence="1" id="KW-0863">Zinc-finger</keyword>
<feature type="domain" description="CCHC-type" evidence="4">
    <location>
        <begin position="158"/>
        <end position="171"/>
    </location>
</feature>
<protein>
    <submittedName>
        <fullName evidence="5">Nucleolar protein of 40 kDa</fullName>
    </submittedName>
</protein>
<dbReference type="PANTHER" id="PTHR15838:SF1">
    <property type="entry name" value="ZINC FINGER CCHC DOMAIN-CONTAINING PROTEIN 17"/>
    <property type="match status" value="1"/>
</dbReference>
<accession>A0A9P6K192</accession>
<evidence type="ECO:0000256" key="2">
    <source>
        <dbReference type="SAM" id="MobiDB-lite"/>
    </source>
</evidence>
<dbReference type="InterPro" id="IPR012340">
    <property type="entry name" value="NA-bd_OB-fold"/>
</dbReference>
<dbReference type="InterPro" id="IPR003029">
    <property type="entry name" value="S1_domain"/>
</dbReference>
<keyword evidence="6" id="KW-1185">Reference proteome</keyword>
<dbReference type="GO" id="GO:0043489">
    <property type="term" value="P:RNA stabilization"/>
    <property type="evidence" value="ECO:0007669"/>
    <property type="project" value="TreeGrafter"/>
</dbReference>
<organism evidence="5 6">
    <name type="scientific">Mortierella hygrophila</name>
    <dbReference type="NCBI Taxonomy" id="979708"/>
    <lineage>
        <taxon>Eukaryota</taxon>
        <taxon>Fungi</taxon>
        <taxon>Fungi incertae sedis</taxon>
        <taxon>Mucoromycota</taxon>
        <taxon>Mortierellomycotina</taxon>
        <taxon>Mortierellomycetes</taxon>
        <taxon>Mortierellales</taxon>
        <taxon>Mortierellaceae</taxon>
        <taxon>Mortierella</taxon>
    </lineage>
</organism>
<dbReference type="Pfam" id="PF00575">
    <property type="entry name" value="S1"/>
    <property type="match status" value="1"/>
</dbReference>
<feature type="compositionally biased region" description="Basic and acidic residues" evidence="2">
    <location>
        <begin position="265"/>
        <end position="274"/>
    </location>
</feature>
<evidence type="ECO:0000259" key="4">
    <source>
        <dbReference type="PROSITE" id="PS50158"/>
    </source>
</evidence>
<dbReference type="SMART" id="SM00316">
    <property type="entry name" value="S1"/>
    <property type="match status" value="1"/>
</dbReference>
<feature type="region of interest" description="Disordered" evidence="2">
    <location>
        <begin position="1"/>
        <end position="38"/>
    </location>
</feature>
<comment type="caution">
    <text evidence="5">The sequence shown here is derived from an EMBL/GenBank/DDBJ whole genome shotgun (WGS) entry which is preliminary data.</text>
</comment>
<feature type="compositionally biased region" description="Basic and acidic residues" evidence="2">
    <location>
        <begin position="307"/>
        <end position="325"/>
    </location>
</feature>
<proteinExistence type="predicted"/>
<evidence type="ECO:0000313" key="6">
    <source>
        <dbReference type="Proteomes" id="UP000723463"/>
    </source>
</evidence>
<feature type="region of interest" description="Disordered" evidence="2">
    <location>
        <begin position="190"/>
        <end position="338"/>
    </location>
</feature>
<sequence>MDSQQAAFEKFKTSGTGRGGRSSEGMSSNRRGDDGPMPDLYSIHNGKVVRVEDFGAFVQIPGFRRHGLVHKTQASKHFTEKISDVVAVGDQVWVKVTSLQDDKIALSMKYVSQGNGEDLDPNLVQLTGAEDKRRTHAGFVDKAPISIEQGGVLLKTVCNKCGATGHLATECFSAGEKFELLEDDDDYGGDVAYGGGAGQGKEREKKKKSHKDRSHRDEGKSRDRGRDHDRHRESSSRRDHKDKKESSSRRKEKRHDRSRSASPRRRSDEPRGSKVESLQDALAVMRAHKKQRRSRYGDSEDSDEEGGNGRKDRSRSGRSERLDRSSRRRSRSRSRSRS</sequence>
<dbReference type="SUPFAM" id="SSF50249">
    <property type="entry name" value="Nucleic acid-binding proteins"/>
    <property type="match status" value="1"/>
</dbReference>